<dbReference type="SUPFAM" id="SSF46785">
    <property type="entry name" value="Winged helix' DNA-binding domain"/>
    <property type="match status" value="1"/>
</dbReference>
<dbReference type="PANTHER" id="PTHR38600">
    <property type="entry name" value="TRANSCRIPTIONAL REGULATORY PROTEIN"/>
    <property type="match status" value="1"/>
</dbReference>
<dbReference type="InterPro" id="IPR011991">
    <property type="entry name" value="ArsR-like_HTH"/>
</dbReference>
<evidence type="ECO:0000313" key="3">
    <source>
        <dbReference type="EMBL" id="MDR0181850.1"/>
    </source>
</evidence>
<feature type="domain" description="HTH arsR-type" evidence="2">
    <location>
        <begin position="41"/>
        <end position="135"/>
    </location>
</feature>
<feature type="region of interest" description="Disordered" evidence="1">
    <location>
        <begin position="151"/>
        <end position="174"/>
    </location>
</feature>
<dbReference type="Pfam" id="PF12840">
    <property type="entry name" value="HTH_20"/>
    <property type="match status" value="1"/>
</dbReference>
<reference evidence="3 4" key="1">
    <citation type="submission" date="2023-04" db="EMBL/GenBank/DDBJ databases">
        <title>Lysobacter sp. strain UC isolated from soil sample.</title>
        <authorList>
            <person name="Choksket S."/>
            <person name="Harshvardhan F."/>
            <person name="Rana R."/>
            <person name="Patil P.B."/>
            <person name="Korpole S."/>
        </authorList>
    </citation>
    <scope>NUCLEOTIDE SEQUENCE [LARGE SCALE GENOMIC DNA]</scope>
    <source>
        <strain evidence="3 4">UC</strain>
    </source>
</reference>
<comment type="caution">
    <text evidence="3">The sequence shown here is derived from an EMBL/GenBank/DDBJ whole genome shotgun (WGS) entry which is preliminary data.</text>
</comment>
<dbReference type="Proteomes" id="UP001233535">
    <property type="component" value="Unassembled WGS sequence"/>
</dbReference>
<dbReference type="SMART" id="SM00418">
    <property type="entry name" value="HTH_ARSR"/>
    <property type="match status" value="1"/>
</dbReference>
<dbReference type="EMBL" id="JARUHG010000001">
    <property type="protein sequence ID" value="MDR0181850.1"/>
    <property type="molecule type" value="Genomic_DNA"/>
</dbReference>
<dbReference type="InterPro" id="IPR036388">
    <property type="entry name" value="WH-like_DNA-bd_sf"/>
</dbReference>
<keyword evidence="4" id="KW-1185">Reference proteome</keyword>
<dbReference type="Gene3D" id="1.10.10.10">
    <property type="entry name" value="Winged helix-like DNA-binding domain superfamily/Winged helix DNA-binding domain"/>
    <property type="match status" value="1"/>
</dbReference>
<dbReference type="PROSITE" id="PS50987">
    <property type="entry name" value="HTH_ARSR_2"/>
    <property type="match status" value="1"/>
</dbReference>
<evidence type="ECO:0000259" key="2">
    <source>
        <dbReference type="PROSITE" id="PS50987"/>
    </source>
</evidence>
<organism evidence="3 4">
    <name type="scientific">Lysobacter arvi</name>
    <dbReference type="NCBI Taxonomy" id="3038776"/>
    <lineage>
        <taxon>Bacteria</taxon>
        <taxon>Pseudomonadati</taxon>
        <taxon>Pseudomonadota</taxon>
        <taxon>Gammaproteobacteria</taxon>
        <taxon>Lysobacterales</taxon>
        <taxon>Lysobacteraceae</taxon>
        <taxon>Lysobacter</taxon>
    </lineage>
</organism>
<accession>A0ABU1CCF5</accession>
<dbReference type="PRINTS" id="PR00778">
    <property type="entry name" value="HTHARSR"/>
</dbReference>
<dbReference type="RefSeq" id="WP_309261017.1">
    <property type="nucleotide sequence ID" value="NZ_JARUHG010000001.1"/>
</dbReference>
<dbReference type="PANTHER" id="PTHR38600:SF2">
    <property type="entry name" value="SLL0088 PROTEIN"/>
    <property type="match status" value="1"/>
</dbReference>
<feature type="region of interest" description="Disordered" evidence="1">
    <location>
        <begin position="1"/>
        <end position="26"/>
    </location>
</feature>
<evidence type="ECO:0000256" key="1">
    <source>
        <dbReference type="SAM" id="MobiDB-lite"/>
    </source>
</evidence>
<gene>
    <name evidence="3" type="ORF">P8609_02555</name>
</gene>
<evidence type="ECO:0000313" key="4">
    <source>
        <dbReference type="Proteomes" id="UP001233535"/>
    </source>
</evidence>
<dbReference type="InterPro" id="IPR036390">
    <property type="entry name" value="WH_DNA-bd_sf"/>
</dbReference>
<dbReference type="NCBIfam" id="NF033788">
    <property type="entry name" value="HTH_metalloreg"/>
    <property type="match status" value="1"/>
</dbReference>
<dbReference type="InterPro" id="IPR001845">
    <property type="entry name" value="HTH_ArsR_DNA-bd_dom"/>
</dbReference>
<dbReference type="CDD" id="cd00090">
    <property type="entry name" value="HTH_ARSR"/>
    <property type="match status" value="1"/>
</dbReference>
<name>A0ABU1CCF5_9GAMM</name>
<proteinExistence type="predicted"/>
<protein>
    <submittedName>
        <fullName evidence="3">Metalloregulator ArsR/SmtB family transcription factor</fullName>
    </submittedName>
</protein>
<sequence length="174" mass="19818">MAPLCPVERERPPAQATPRRSSEHSTGWLTVDRAMRIFNHMVESHSDRLDAVFRALADPTRRAMVRSLSRQPRSVGELAEPFEISLAAASKHIKVLEGAGLVQRDVQGRTHVCRLDARPLHAGMEWMRHYEQFWNQRLDALETLLRAEDREAAARKAPRKPAAARPSRSTRSKR</sequence>